<dbReference type="SUPFAM" id="SSF46785">
    <property type="entry name" value="Winged helix' DNA-binding domain"/>
    <property type="match status" value="1"/>
</dbReference>
<dbReference type="InterPro" id="IPR045135">
    <property type="entry name" value="Rpn7_N"/>
</dbReference>
<evidence type="ECO:0000259" key="4">
    <source>
        <dbReference type="PROSITE" id="PS50250"/>
    </source>
</evidence>
<dbReference type="Pfam" id="PF10602">
    <property type="entry name" value="RPN7"/>
    <property type="match status" value="1"/>
</dbReference>
<dbReference type="EMBL" id="JANEYF010002810">
    <property type="protein sequence ID" value="KAJ8942004.1"/>
    <property type="molecule type" value="Genomic_DNA"/>
</dbReference>
<keyword evidence="3" id="KW-0647">Proteasome</keyword>
<feature type="domain" description="PCI" evidence="4">
    <location>
        <begin position="160"/>
        <end position="328"/>
    </location>
</feature>
<proteinExistence type="inferred from homology"/>
<sequence length="356" mass="41712">MQKKKLKLLEEITANDMAPYYEKVCEELKWNVNKTVLNEMKERNKKALDAFDEEINYSIDNLSVVEVKEAYLNKANYLSKIGDKENTIKTLSQAYDKTVSLGYKLDNVSHCIRIGLFFMDLDLIRRSLQRSESLIEEGADWHSRNCYKICKSLYSLIVRDFIAATDVFVDAICTFVCTELISYDNFIKYTILSGLLTLSRSELKRNLIDNPDIQEALHYNNTLKEYLFSLYECEYKRFFERLAEVETMMREDMLLHKHYSFYIREMKIKAYDQLLSTYISVNLSYMANQFGVSSEYIENDISKLIAAGRLNYKIDKVNETVVNIPNNMKNEVFKSVLKQGDLLLNRVHKLSRVINI</sequence>
<reference evidence="5" key="1">
    <citation type="journal article" date="2023" name="Insect Mol. Biol.">
        <title>Genome sequencing provides insights into the evolution of gene families encoding plant cell wall-degrading enzymes in longhorned beetles.</title>
        <authorList>
            <person name="Shin N.R."/>
            <person name="Okamura Y."/>
            <person name="Kirsch R."/>
            <person name="Pauchet Y."/>
        </authorList>
    </citation>
    <scope>NUCLEOTIDE SEQUENCE</scope>
    <source>
        <strain evidence="5">RBIC_L_NR</strain>
    </source>
</reference>
<comment type="similarity">
    <text evidence="1">Belongs to the proteasome subunit S10 family.</text>
</comment>
<accession>A0AAV8XSN8</accession>
<gene>
    <name evidence="5" type="ORF">NQ314_010233</name>
</gene>
<evidence type="ECO:0000313" key="6">
    <source>
        <dbReference type="Proteomes" id="UP001162156"/>
    </source>
</evidence>
<dbReference type="InterPro" id="IPR049549">
    <property type="entry name" value="RPN7_PSMD6_C"/>
</dbReference>
<evidence type="ECO:0000256" key="2">
    <source>
        <dbReference type="ARBA" id="ARBA00014932"/>
    </source>
</evidence>
<dbReference type="PANTHER" id="PTHR14145:SF1">
    <property type="entry name" value="26S PROTEASOME NON-ATPASE REGULATORY SUBUNIT 6"/>
    <property type="match status" value="1"/>
</dbReference>
<dbReference type="InterPro" id="IPR036390">
    <property type="entry name" value="WH_DNA-bd_sf"/>
</dbReference>
<keyword evidence="6" id="KW-1185">Reference proteome</keyword>
<dbReference type="GO" id="GO:0005838">
    <property type="term" value="C:proteasome regulatory particle"/>
    <property type="evidence" value="ECO:0007669"/>
    <property type="project" value="TreeGrafter"/>
</dbReference>
<dbReference type="Proteomes" id="UP001162156">
    <property type="component" value="Unassembled WGS sequence"/>
</dbReference>
<dbReference type="SUPFAM" id="SSF48452">
    <property type="entry name" value="TPR-like"/>
    <property type="match status" value="1"/>
</dbReference>
<dbReference type="PROSITE" id="PS50250">
    <property type="entry name" value="PCI"/>
    <property type="match status" value="1"/>
</dbReference>
<dbReference type="SMART" id="SM00088">
    <property type="entry name" value="PINT"/>
    <property type="match status" value="1"/>
</dbReference>
<dbReference type="GO" id="GO:0043161">
    <property type="term" value="P:proteasome-mediated ubiquitin-dependent protein catabolic process"/>
    <property type="evidence" value="ECO:0007669"/>
    <property type="project" value="TreeGrafter"/>
</dbReference>
<name>A0AAV8XSN8_9CUCU</name>
<dbReference type="Pfam" id="PF01399">
    <property type="entry name" value="PCI"/>
    <property type="match status" value="1"/>
</dbReference>
<dbReference type="FunFam" id="1.25.40.570:FF:000005">
    <property type="entry name" value="26S proteasome regulatory subunit N7"/>
    <property type="match status" value="1"/>
</dbReference>
<dbReference type="Gene3D" id="1.25.40.570">
    <property type="match status" value="1"/>
</dbReference>
<dbReference type="Pfam" id="PF21154">
    <property type="entry name" value="RPN7_PSMD6_C"/>
    <property type="match status" value="1"/>
</dbReference>
<comment type="caution">
    <text evidence="5">The sequence shown here is derived from an EMBL/GenBank/DDBJ whole genome shotgun (WGS) entry which is preliminary data.</text>
</comment>
<evidence type="ECO:0000256" key="3">
    <source>
        <dbReference type="ARBA" id="ARBA00022942"/>
    </source>
</evidence>
<organism evidence="5 6">
    <name type="scientific">Rhamnusium bicolor</name>
    <dbReference type="NCBI Taxonomy" id="1586634"/>
    <lineage>
        <taxon>Eukaryota</taxon>
        <taxon>Metazoa</taxon>
        <taxon>Ecdysozoa</taxon>
        <taxon>Arthropoda</taxon>
        <taxon>Hexapoda</taxon>
        <taxon>Insecta</taxon>
        <taxon>Pterygota</taxon>
        <taxon>Neoptera</taxon>
        <taxon>Endopterygota</taxon>
        <taxon>Coleoptera</taxon>
        <taxon>Polyphaga</taxon>
        <taxon>Cucujiformia</taxon>
        <taxon>Chrysomeloidea</taxon>
        <taxon>Cerambycidae</taxon>
        <taxon>Lepturinae</taxon>
        <taxon>Rhagiini</taxon>
        <taxon>Rhamnusium</taxon>
    </lineage>
</organism>
<dbReference type="InterPro" id="IPR011990">
    <property type="entry name" value="TPR-like_helical_dom_sf"/>
</dbReference>
<dbReference type="AlphaFoldDB" id="A0AAV8XSN8"/>
<dbReference type="InterPro" id="IPR000717">
    <property type="entry name" value="PCI_dom"/>
</dbReference>
<evidence type="ECO:0000256" key="1">
    <source>
        <dbReference type="ARBA" id="ARBA00005717"/>
    </source>
</evidence>
<evidence type="ECO:0000313" key="5">
    <source>
        <dbReference type="EMBL" id="KAJ8942004.1"/>
    </source>
</evidence>
<dbReference type="PANTHER" id="PTHR14145">
    <property type="entry name" value="26S PROTESOME SUBUNIT 6"/>
    <property type="match status" value="1"/>
</dbReference>
<dbReference type="InterPro" id="IPR019585">
    <property type="entry name" value="Rpn7/CSN1"/>
</dbReference>
<protein>
    <recommendedName>
        <fullName evidence="2">26S proteasome non-ATPase regulatory subunit 6</fullName>
    </recommendedName>
</protein>